<evidence type="ECO:0000313" key="1">
    <source>
        <dbReference type="EMBL" id="ALN59909.1"/>
    </source>
</evidence>
<reference evidence="1 2" key="1">
    <citation type="submission" date="2015-11" db="EMBL/GenBank/DDBJ databases">
        <title>Genome sequences of Lysobacter enzymogenes strain C3 and Lysobacter antibioticus ATCC 29479.</title>
        <authorList>
            <person name="Kobayashi D.Y."/>
        </authorList>
    </citation>
    <scope>NUCLEOTIDE SEQUENCE [LARGE SCALE GENOMIC DNA]</scope>
    <source>
        <strain evidence="1 2">C3</strain>
    </source>
</reference>
<evidence type="ECO:0000313" key="2">
    <source>
        <dbReference type="Proteomes" id="UP000061569"/>
    </source>
</evidence>
<dbReference type="AlphaFoldDB" id="A0A0S2DN46"/>
<dbReference type="Proteomes" id="UP000061569">
    <property type="component" value="Chromosome"/>
</dbReference>
<accession>A0A0S2DN46</accession>
<dbReference type="STRING" id="69.GLE_4568"/>
<proteinExistence type="predicted"/>
<gene>
    <name evidence="1" type="ORF">GLE_4568</name>
</gene>
<protein>
    <submittedName>
        <fullName evidence="1">Uncharacterized protein</fullName>
    </submittedName>
</protein>
<organism evidence="1 2">
    <name type="scientific">Lysobacter enzymogenes</name>
    <dbReference type="NCBI Taxonomy" id="69"/>
    <lineage>
        <taxon>Bacteria</taxon>
        <taxon>Pseudomonadati</taxon>
        <taxon>Pseudomonadota</taxon>
        <taxon>Gammaproteobacteria</taxon>
        <taxon>Lysobacterales</taxon>
        <taxon>Lysobacteraceae</taxon>
        <taxon>Lysobacter</taxon>
    </lineage>
</organism>
<dbReference type="EMBL" id="CP013140">
    <property type="protein sequence ID" value="ALN59909.1"/>
    <property type="molecule type" value="Genomic_DNA"/>
</dbReference>
<dbReference type="KEGG" id="lez:GLE_4568"/>
<dbReference type="PATRIC" id="fig|69.6.peg.4504"/>
<name>A0A0S2DN46_LYSEN</name>
<sequence>MELACVAHSLRRSGVLPVGAARAATAKPRLRRKRDVAVAAYAPPAAGSARGNRLES</sequence>